<comment type="caution">
    <text evidence="1">The sequence shown here is derived from an EMBL/GenBank/DDBJ whole genome shotgun (WGS) entry which is preliminary data.</text>
</comment>
<evidence type="ECO:0000313" key="1">
    <source>
        <dbReference type="EMBL" id="MCQ8102945.1"/>
    </source>
</evidence>
<proteinExistence type="predicted"/>
<sequence>MLKKALIFCAFIALLLAAYAGAGFYVLPKLAEEKLPALLAEKTGLSVKLQAVHFNPFELNAELSGFSAGLPQGGQLLGFEQLAVDIDLLESIRQRGLTIAAVTLSRPVVDLQRRADGRFNFSDVLEKLSAPASADEQAAPTAESEPTPILVRRFVLEEGQIGWLDLQVGPAAGESLSSLKLSVTELGNQGGRAAIDLAAKLGSGGGLTWRGDLDLTAFGSKGRLKLESLALTKAWRLFLNGRLPLEIVDGRLALQTDYDFSVTEAGTQLLLSNGGLDVKQLSLVEAGKSDKLIDLASLAVNGIRLDLQKQQLDIAGVSSGNALIKSWLQADGQLNYQSLFADQAAADPAPTQDKTAEPWQIRLGELSLVDYQIDFTDFTQPKPLPLQLSELTVSIKDFRNQDGVGLPLQVSSRFNNTGSLKLAGDLVLAPFSTNLQLELRDIKLKTFQSYLEPFVKLELVDGDLDTSGQLHVAATEPLQLTYRGNANIDQLITRDKANNKDFVKWTKLDVQQMLLDVGKQDYALGKVSFDRPYIRFMIKKDGTNNVADILVEQTPVKPGRDAASKTSAQRVESPEPVVKIGKIEMTGGQSDFADYSLILPFVVKMNALNGEVDGFASNTDQDVKLKLLGKVHDLATVKIKGNYRLQSGDSDIALDFSHMPLPLVTPYMAEFAGYRIEKGQMALNLTYSIKKGQLSAQNKVFIDQLVLGEKVENPKAVSLPLELGVALLKDGDGKINLDFPITGSLEDPQFSVGSLVADVLVNLITKAVTSPFKALASLFDADNDYSSISFAAGSRDLTPDEAVKLDRIAQALAAKPELVLEIKGVAYQIQDWPVMRFDALKDILKKMKSGELSDKGEKIRSEYIELSAAEYERLLAKFYAEVFPQKFERSLLGAPRIKDNPDADFYIQARQELEAIMPPEPERLNDLAVGRANHIAKYLIERAGVDRSRIYILATELNNQDAEGGIHALLSLNVAS</sequence>
<dbReference type="Gene3D" id="3.30.1330.60">
    <property type="entry name" value="OmpA-like domain"/>
    <property type="match status" value="1"/>
</dbReference>
<dbReference type="InterPro" id="IPR008023">
    <property type="entry name" value="DUF748"/>
</dbReference>
<dbReference type="InterPro" id="IPR052894">
    <property type="entry name" value="AsmA-related"/>
</dbReference>
<organism evidence="1 2">
    <name type="scientific">Methylomonas subterranea</name>
    <dbReference type="NCBI Taxonomy" id="2952225"/>
    <lineage>
        <taxon>Bacteria</taxon>
        <taxon>Pseudomonadati</taxon>
        <taxon>Pseudomonadota</taxon>
        <taxon>Gammaproteobacteria</taxon>
        <taxon>Methylococcales</taxon>
        <taxon>Methylococcaceae</taxon>
        <taxon>Methylomonas</taxon>
    </lineage>
</organism>
<dbReference type="InterPro" id="IPR036737">
    <property type="entry name" value="OmpA-like_sf"/>
</dbReference>
<protein>
    <submittedName>
        <fullName evidence="1">DUF748 domain-containing protein</fullName>
    </submittedName>
</protein>
<dbReference type="EMBL" id="JANIBJ010000003">
    <property type="protein sequence ID" value="MCQ8102945.1"/>
    <property type="molecule type" value="Genomic_DNA"/>
</dbReference>
<evidence type="ECO:0000313" key="2">
    <source>
        <dbReference type="Proteomes" id="UP001524499"/>
    </source>
</evidence>
<reference evidence="1 2" key="1">
    <citation type="submission" date="2022-07" db="EMBL/GenBank/DDBJ databases">
        <title>Methylomonas rivi sp. nov., Methylomonas rosea sp. nov., Methylomonas aureus sp. nov. and Methylomonas subterranea sp. nov., four novel methanotrophs isolated from a freshwater creek and the deep terrestrial subsurface.</title>
        <authorList>
            <person name="Abin C."/>
            <person name="Sankaranarayanan K."/>
            <person name="Garner C."/>
            <person name="Sindelar R."/>
            <person name="Kotary K."/>
            <person name="Garner R."/>
            <person name="Barclay S."/>
            <person name="Lawson P."/>
            <person name="Krumholz L."/>
        </authorList>
    </citation>
    <scope>NUCLEOTIDE SEQUENCE [LARGE SCALE GENOMIC DNA]</scope>
    <source>
        <strain evidence="1 2">SURF-2</strain>
    </source>
</reference>
<dbReference type="RefSeq" id="WP_256600584.1">
    <property type="nucleotide sequence ID" value="NZ_JANIBJ010000003.1"/>
</dbReference>
<dbReference type="PANTHER" id="PTHR30441:SF8">
    <property type="entry name" value="DUF748 DOMAIN-CONTAINING PROTEIN"/>
    <property type="match status" value="1"/>
</dbReference>
<keyword evidence="2" id="KW-1185">Reference proteome</keyword>
<gene>
    <name evidence="1" type="ORF">NP590_02405</name>
</gene>
<dbReference type="PANTHER" id="PTHR30441">
    <property type="entry name" value="DUF748 DOMAIN-CONTAINING PROTEIN"/>
    <property type="match status" value="1"/>
</dbReference>
<name>A0ABT1TC11_9GAMM</name>
<dbReference type="Pfam" id="PF05359">
    <property type="entry name" value="DUF748"/>
    <property type="match status" value="1"/>
</dbReference>
<dbReference type="Proteomes" id="UP001524499">
    <property type="component" value="Unassembled WGS sequence"/>
</dbReference>
<accession>A0ABT1TC11</accession>